<evidence type="ECO:0000256" key="4">
    <source>
        <dbReference type="PROSITE-ProRule" id="PRU00473"/>
    </source>
</evidence>
<comment type="subcellular location">
    <subcellularLocation>
        <location evidence="1">Cell outer membrane</location>
    </subcellularLocation>
</comment>
<evidence type="ECO:0000256" key="1">
    <source>
        <dbReference type="ARBA" id="ARBA00004442"/>
    </source>
</evidence>
<dbReference type="Pfam" id="PF00691">
    <property type="entry name" value="OmpA"/>
    <property type="match status" value="1"/>
</dbReference>
<dbReference type="CDD" id="cd07185">
    <property type="entry name" value="OmpA_C-like"/>
    <property type="match status" value="1"/>
</dbReference>
<dbReference type="InterPro" id="IPR006665">
    <property type="entry name" value="OmpA-like"/>
</dbReference>
<dbReference type="Gene3D" id="3.30.1330.60">
    <property type="entry name" value="OmpA-like domain"/>
    <property type="match status" value="1"/>
</dbReference>
<keyword evidence="2 4" id="KW-0472">Membrane</keyword>
<evidence type="ECO:0000256" key="3">
    <source>
        <dbReference type="ARBA" id="ARBA00023237"/>
    </source>
</evidence>
<evidence type="ECO:0000313" key="7">
    <source>
        <dbReference type="EMBL" id="NIK72558.1"/>
    </source>
</evidence>
<dbReference type="PANTHER" id="PTHR30329:SF21">
    <property type="entry name" value="LIPOPROTEIN YIAD-RELATED"/>
    <property type="match status" value="1"/>
</dbReference>
<evidence type="ECO:0000256" key="5">
    <source>
        <dbReference type="SAM" id="SignalP"/>
    </source>
</evidence>
<organism evidence="7 8">
    <name type="scientific">Thermonema lapsum</name>
    <dbReference type="NCBI Taxonomy" id="28195"/>
    <lineage>
        <taxon>Bacteria</taxon>
        <taxon>Pseudomonadati</taxon>
        <taxon>Bacteroidota</taxon>
        <taxon>Cytophagia</taxon>
        <taxon>Cytophagales</taxon>
        <taxon>Thermonemataceae</taxon>
        <taxon>Thermonema</taxon>
    </lineage>
</organism>
<reference evidence="7 8" key="1">
    <citation type="submission" date="2020-03" db="EMBL/GenBank/DDBJ databases">
        <title>Genomic Encyclopedia of Type Strains, Phase IV (KMG-IV): sequencing the most valuable type-strain genomes for metagenomic binning, comparative biology and taxonomic classification.</title>
        <authorList>
            <person name="Goeker M."/>
        </authorList>
    </citation>
    <scope>NUCLEOTIDE SEQUENCE [LARGE SCALE GENOMIC DNA]</scope>
    <source>
        <strain evidence="7 8">DSM 5718</strain>
    </source>
</reference>
<dbReference type="InterPro" id="IPR050330">
    <property type="entry name" value="Bact_OuterMem_StrucFunc"/>
</dbReference>
<dbReference type="SUPFAM" id="SSF103088">
    <property type="entry name" value="OmpA-like"/>
    <property type="match status" value="1"/>
</dbReference>
<dbReference type="EMBL" id="JAASRN010000001">
    <property type="protein sequence ID" value="NIK72558.1"/>
    <property type="molecule type" value="Genomic_DNA"/>
</dbReference>
<dbReference type="Pfam" id="PF07676">
    <property type="entry name" value="PD40"/>
    <property type="match status" value="4"/>
</dbReference>
<dbReference type="InterPro" id="IPR036737">
    <property type="entry name" value="OmpA-like_sf"/>
</dbReference>
<proteinExistence type="predicted"/>
<comment type="caution">
    <text evidence="7">The sequence shown here is derived from an EMBL/GenBank/DDBJ whole genome shotgun (WGS) entry which is preliminary data.</text>
</comment>
<feature type="domain" description="OmpA-like" evidence="6">
    <location>
        <begin position="564"/>
        <end position="677"/>
    </location>
</feature>
<gene>
    <name evidence="7" type="ORF">FHS56_000044</name>
</gene>
<dbReference type="Gene3D" id="2.120.10.30">
    <property type="entry name" value="TolB, C-terminal domain"/>
    <property type="match status" value="1"/>
</dbReference>
<dbReference type="InterPro" id="IPR008969">
    <property type="entry name" value="CarboxyPept-like_regulatory"/>
</dbReference>
<dbReference type="InterPro" id="IPR006664">
    <property type="entry name" value="OMP_bac"/>
</dbReference>
<sequence>MKKNTFLLSVLLGFLGHSLWAQMQVPDVYWADYVLEYSSYYTRLDDPKQYAPEQVLGPPNGFLNNGSGESPVMWAPSTPNANEEFIKVGFKKPVKGVRQVVVAECSRPGAIREIYFYDPDDNPYLIYRNTNLSPPSEKSRLFRVMVPPTPYAVKSVKVILSPVKIPGYNCIDAIGISTSNVPVEAHIPVADDVFEWQASAEKLSETINSPYTEIAPNISPDGSILYFTRENHPQNIPLINERGEKEYRQDIWYSKINPDLTFSEPVNLGPPINNPSHNSSFSISADGNTMLVNNVYMPDGSMKKGVSIAKKVNGKWTQPEELIIEGFENNSQFSEYCLSADGQVLLMAIKMADTHGGKDLYVSFKKGERRFSKPRNLGPVINTAANEMSPFLAADGKTLYFASTGHPGYGSSDIFVSRRLDESWTNWSPPKNLGPAVNTKGWEAYFSISASGEYAYFVSNEDIYRIQISPKSRPKVVIVLTGQVRNERTKAPIAAEVKISTQDSSFTVESDAQGMYQASLEPQKKYTLYAHAKGFFPTEAVIDLSGKKEYGEVVKDLELIPLEKGNKIRLENIYFARGRADLLPESYPTLDALAETLKENPSSVILLEGHTEPYGNKKSLIKLSEDRVKAVGNYLIGKGIDPKRIKYKAYGGMQPLTMKDDEESRALNRRVEVKVLK</sequence>
<dbReference type="RefSeq" id="WP_166917884.1">
    <property type="nucleotide sequence ID" value="NZ_JAASRN010000001.1"/>
</dbReference>
<dbReference type="SUPFAM" id="SSF49464">
    <property type="entry name" value="Carboxypeptidase regulatory domain-like"/>
    <property type="match status" value="1"/>
</dbReference>
<dbReference type="PROSITE" id="PS51123">
    <property type="entry name" value="OMPA_2"/>
    <property type="match status" value="1"/>
</dbReference>
<accession>A0A846MM08</accession>
<dbReference type="AlphaFoldDB" id="A0A846MM08"/>
<dbReference type="Proteomes" id="UP000537126">
    <property type="component" value="Unassembled WGS sequence"/>
</dbReference>
<evidence type="ECO:0000259" key="6">
    <source>
        <dbReference type="PROSITE" id="PS51123"/>
    </source>
</evidence>
<keyword evidence="5" id="KW-0732">Signal</keyword>
<dbReference type="Gene3D" id="2.60.40.1120">
    <property type="entry name" value="Carboxypeptidase-like, regulatory domain"/>
    <property type="match status" value="1"/>
</dbReference>
<dbReference type="SUPFAM" id="SSF82171">
    <property type="entry name" value="DPP6 N-terminal domain-like"/>
    <property type="match status" value="1"/>
</dbReference>
<dbReference type="PRINTS" id="PR01021">
    <property type="entry name" value="OMPADOMAIN"/>
</dbReference>
<dbReference type="InterPro" id="IPR011659">
    <property type="entry name" value="WD40"/>
</dbReference>
<evidence type="ECO:0000313" key="8">
    <source>
        <dbReference type="Proteomes" id="UP000537126"/>
    </source>
</evidence>
<protein>
    <submittedName>
        <fullName evidence="7">Outer membrane protein OmpA-like peptidoglycan-associated protein</fullName>
    </submittedName>
</protein>
<dbReference type="InterPro" id="IPR011042">
    <property type="entry name" value="6-blade_b-propeller_TolB-like"/>
</dbReference>
<keyword evidence="8" id="KW-1185">Reference proteome</keyword>
<feature type="chain" id="PRO_5032784788" evidence="5">
    <location>
        <begin position="24"/>
        <end position="677"/>
    </location>
</feature>
<name>A0A846MM08_9BACT</name>
<feature type="signal peptide" evidence="5">
    <location>
        <begin position="1"/>
        <end position="23"/>
    </location>
</feature>
<dbReference type="GO" id="GO:0009279">
    <property type="term" value="C:cell outer membrane"/>
    <property type="evidence" value="ECO:0007669"/>
    <property type="project" value="UniProtKB-SubCell"/>
</dbReference>
<dbReference type="PANTHER" id="PTHR30329">
    <property type="entry name" value="STATOR ELEMENT OF FLAGELLAR MOTOR COMPLEX"/>
    <property type="match status" value="1"/>
</dbReference>
<evidence type="ECO:0000256" key="2">
    <source>
        <dbReference type="ARBA" id="ARBA00023136"/>
    </source>
</evidence>
<keyword evidence="3" id="KW-0998">Cell outer membrane</keyword>